<comment type="caution">
    <text evidence="3">The sequence shown here is derived from an EMBL/GenBank/DDBJ whole genome shotgun (WGS) entry which is preliminary data.</text>
</comment>
<dbReference type="Gene3D" id="1.10.238.110">
    <property type="entry name" value="Diacylglycerol kinase alpha"/>
    <property type="match status" value="1"/>
</dbReference>
<dbReference type="AlphaFoldDB" id="A0A8S3TL32"/>
<dbReference type="InterPro" id="IPR038199">
    <property type="entry name" value="DGK_typeI_N_sf"/>
</dbReference>
<evidence type="ECO:0000313" key="4">
    <source>
        <dbReference type="Proteomes" id="UP000683360"/>
    </source>
</evidence>
<evidence type="ECO:0000256" key="1">
    <source>
        <dbReference type="SAM" id="MobiDB-lite"/>
    </source>
</evidence>
<evidence type="ECO:0000313" key="3">
    <source>
        <dbReference type="EMBL" id="CAG2231919.1"/>
    </source>
</evidence>
<feature type="compositionally biased region" description="Basic and acidic residues" evidence="1">
    <location>
        <begin position="140"/>
        <end position="157"/>
    </location>
</feature>
<organism evidence="3 4">
    <name type="scientific">Mytilus edulis</name>
    <name type="common">Blue mussel</name>
    <dbReference type="NCBI Taxonomy" id="6550"/>
    <lineage>
        <taxon>Eukaryota</taxon>
        <taxon>Metazoa</taxon>
        <taxon>Spiralia</taxon>
        <taxon>Lophotrochozoa</taxon>
        <taxon>Mollusca</taxon>
        <taxon>Bivalvia</taxon>
        <taxon>Autobranchia</taxon>
        <taxon>Pteriomorphia</taxon>
        <taxon>Mytilida</taxon>
        <taxon>Mytiloidea</taxon>
        <taxon>Mytilidae</taxon>
        <taxon>Mytilinae</taxon>
        <taxon>Mytilus</taxon>
    </lineage>
</organism>
<reference evidence="3" key="1">
    <citation type="submission" date="2021-03" db="EMBL/GenBank/DDBJ databases">
        <authorList>
            <person name="Bekaert M."/>
        </authorList>
    </citation>
    <scope>NUCLEOTIDE SEQUENCE</scope>
</reference>
<dbReference type="InterPro" id="IPR029477">
    <property type="entry name" value="DAG_kinase_typeI_N"/>
</dbReference>
<protein>
    <submittedName>
        <fullName evidence="3">DgkA</fullName>
        <ecNumber evidence="3">2.7.1.107</ecNumber>
    </submittedName>
</protein>
<keyword evidence="3" id="KW-0808">Transferase</keyword>
<proteinExistence type="predicted"/>
<dbReference type="InterPro" id="IPR011992">
    <property type="entry name" value="EF-hand-dom_pair"/>
</dbReference>
<dbReference type="Pfam" id="PF14513">
    <property type="entry name" value="DAG_kinase_N"/>
    <property type="match status" value="1"/>
</dbReference>
<dbReference type="EMBL" id="CAJPWZ010002160">
    <property type="protein sequence ID" value="CAG2231919.1"/>
    <property type="molecule type" value="Genomic_DNA"/>
</dbReference>
<feature type="region of interest" description="Disordered" evidence="1">
    <location>
        <begin position="138"/>
        <end position="157"/>
    </location>
</feature>
<keyword evidence="4" id="KW-1185">Reference proteome</keyword>
<dbReference type="OrthoDB" id="242257at2759"/>
<sequence length="217" mass="23990">MTFQWQKLSPTEFHQLQEYISYSSKKLKDVLEDLHISCDEPMVYDGFRKFMDSYMEAEIPEELCKHLFLSLMKKPIGPPTTTGKDYHHVRDVAAVTATQTVCAPITHLGADIHIDKGEKHQGFVEKIHGLTEKLQGLGLHGEKGHSRHDSGESGKRSRAEIGKLCGQLSAIEDSMLISIGKLCGQLSAIEDLMLTSYGSTSASTHPAVAVTVPIHSF</sequence>
<evidence type="ECO:0000259" key="2">
    <source>
        <dbReference type="Pfam" id="PF14513"/>
    </source>
</evidence>
<dbReference type="GO" id="GO:0004143">
    <property type="term" value="F:ATP-dependent diacylglycerol kinase activity"/>
    <property type="evidence" value="ECO:0007669"/>
    <property type="project" value="UniProtKB-EC"/>
</dbReference>
<name>A0A8S3TL32_MYTED</name>
<gene>
    <name evidence="3" type="ORF">MEDL_44679</name>
</gene>
<accession>A0A8S3TL32</accession>
<dbReference type="SUPFAM" id="SSF47473">
    <property type="entry name" value="EF-hand"/>
    <property type="match status" value="1"/>
</dbReference>
<dbReference type="EC" id="2.7.1.107" evidence="3"/>
<dbReference type="Proteomes" id="UP000683360">
    <property type="component" value="Unassembled WGS sequence"/>
</dbReference>
<feature type="domain" description="Diacylglycerol kinase type I N-terminal" evidence="2">
    <location>
        <begin position="4"/>
        <end position="97"/>
    </location>
</feature>